<sequence length="155" mass="18866">MDKIQCFEGKYDKALFYSKMGLFFAEERYIRQMPYLRNEPDRIWFLIEKEGQVAAFSSLMIKNEYILFSTEYVEIRYRRQGLFKALTDARFLYCHEMKMPVHTSTNIEFIKDYYMRQGFVIYRKTKNYWFLSGKIQEVAYGIHKREKSRNLLFGA</sequence>
<name>A0A2M8Z743_9FIRM</name>
<accession>A0A2M8Z743</accession>
<comment type="caution">
    <text evidence="1">The sequence shown here is derived from an EMBL/GenBank/DDBJ whole genome shotgun (WGS) entry which is preliminary data.</text>
</comment>
<dbReference type="OrthoDB" id="2041496at2"/>
<dbReference type="Proteomes" id="UP000231092">
    <property type="component" value="Unassembled WGS sequence"/>
</dbReference>
<gene>
    <name evidence="1" type="ORF">H171_2805</name>
</gene>
<proteinExistence type="predicted"/>
<protein>
    <recommendedName>
        <fullName evidence="3">Acetyltransferase (GNAT) family protein</fullName>
    </recommendedName>
</protein>
<dbReference type="InterPro" id="IPR016181">
    <property type="entry name" value="Acyl_CoA_acyltransferase"/>
</dbReference>
<organism evidence="1 2">
    <name type="scientific">[Clostridium] celerecrescens 18A</name>
    <dbReference type="NCBI Taxonomy" id="1286362"/>
    <lineage>
        <taxon>Bacteria</taxon>
        <taxon>Bacillati</taxon>
        <taxon>Bacillota</taxon>
        <taxon>Clostridia</taxon>
        <taxon>Lachnospirales</taxon>
        <taxon>Lachnospiraceae</taxon>
        <taxon>Lacrimispora</taxon>
    </lineage>
</organism>
<dbReference type="Gene3D" id="3.40.630.30">
    <property type="match status" value="1"/>
</dbReference>
<dbReference type="RefSeq" id="WP_100305672.1">
    <property type="nucleotide sequence ID" value="NZ_PGET01000001.1"/>
</dbReference>
<dbReference type="EMBL" id="PGET01000001">
    <property type="protein sequence ID" value="PJJ29264.1"/>
    <property type="molecule type" value="Genomic_DNA"/>
</dbReference>
<dbReference type="AlphaFoldDB" id="A0A2M8Z743"/>
<evidence type="ECO:0008006" key="3">
    <source>
        <dbReference type="Google" id="ProtNLM"/>
    </source>
</evidence>
<reference evidence="1 2" key="1">
    <citation type="submission" date="2017-11" db="EMBL/GenBank/DDBJ databases">
        <title>Understudied soil microbes with underappreciated capabilities: Untangling the Clostridium saccharolyticum group.</title>
        <authorList>
            <person name="Leschine S."/>
        </authorList>
    </citation>
    <scope>NUCLEOTIDE SEQUENCE [LARGE SCALE GENOMIC DNA]</scope>
    <source>
        <strain evidence="1 2">18A</strain>
    </source>
</reference>
<evidence type="ECO:0000313" key="2">
    <source>
        <dbReference type="Proteomes" id="UP000231092"/>
    </source>
</evidence>
<dbReference type="SUPFAM" id="SSF55729">
    <property type="entry name" value="Acyl-CoA N-acyltransferases (Nat)"/>
    <property type="match status" value="1"/>
</dbReference>
<evidence type="ECO:0000313" key="1">
    <source>
        <dbReference type="EMBL" id="PJJ29264.1"/>
    </source>
</evidence>